<dbReference type="Proteomes" id="UP001497535">
    <property type="component" value="Unassembled WGS sequence"/>
</dbReference>
<proteinExistence type="predicted"/>
<protein>
    <submittedName>
        <fullName evidence="1">Uncharacterized protein</fullName>
    </submittedName>
</protein>
<evidence type="ECO:0000313" key="2">
    <source>
        <dbReference type="Proteomes" id="UP001497535"/>
    </source>
</evidence>
<reference evidence="1" key="1">
    <citation type="submission" date="2023-11" db="EMBL/GenBank/DDBJ databases">
        <authorList>
            <person name="Poullet M."/>
        </authorList>
    </citation>
    <scope>NUCLEOTIDE SEQUENCE</scope>
    <source>
        <strain evidence="1">E1834</strain>
    </source>
</reference>
<dbReference type="EMBL" id="CAVMJV010000120">
    <property type="protein sequence ID" value="CAK5105431.1"/>
    <property type="molecule type" value="Genomic_DNA"/>
</dbReference>
<accession>A0ACB1AU87</accession>
<keyword evidence="2" id="KW-1185">Reference proteome</keyword>
<gene>
    <name evidence="1" type="ORF">MENTE1834_LOCUS43232</name>
</gene>
<organism evidence="1 2">
    <name type="scientific">Meloidogyne enterolobii</name>
    <name type="common">Root-knot nematode worm</name>
    <name type="synonym">Meloidogyne mayaguensis</name>
    <dbReference type="NCBI Taxonomy" id="390850"/>
    <lineage>
        <taxon>Eukaryota</taxon>
        <taxon>Metazoa</taxon>
        <taxon>Ecdysozoa</taxon>
        <taxon>Nematoda</taxon>
        <taxon>Chromadorea</taxon>
        <taxon>Rhabditida</taxon>
        <taxon>Tylenchina</taxon>
        <taxon>Tylenchomorpha</taxon>
        <taxon>Tylenchoidea</taxon>
        <taxon>Meloidogynidae</taxon>
        <taxon>Meloidogyninae</taxon>
        <taxon>Meloidogyne</taxon>
    </lineage>
</organism>
<sequence length="85" mass="9286">MTPQTSLSKILKSLCLPYKNVSKINIFQPPLSVTTCCTAFLAPFTRFCIPSFAAFGSFLAMSIAPSTVFSTLRSKESLDECPVEN</sequence>
<comment type="caution">
    <text evidence="1">The sequence shown here is derived from an EMBL/GenBank/DDBJ whole genome shotgun (WGS) entry which is preliminary data.</text>
</comment>
<evidence type="ECO:0000313" key="1">
    <source>
        <dbReference type="EMBL" id="CAK5105431.1"/>
    </source>
</evidence>
<name>A0ACB1AU87_MELEN</name>